<evidence type="ECO:0000313" key="7">
    <source>
        <dbReference type="EMBL" id="GBG31654.1"/>
    </source>
</evidence>
<comment type="subcellular location">
    <subcellularLocation>
        <location evidence="1">Membrane</location>
    </subcellularLocation>
</comment>
<evidence type="ECO:0000256" key="5">
    <source>
        <dbReference type="ARBA" id="ARBA00023136"/>
    </source>
</evidence>
<dbReference type="InParanoid" id="A0A2R5GUR4"/>
<keyword evidence="5 6" id="KW-0472">Membrane</keyword>
<protein>
    <submittedName>
        <fullName evidence="7">Protein FATTY ACID EXPORT 6</fullName>
    </submittedName>
</protein>
<feature type="transmembrane region" description="Helical" evidence="6">
    <location>
        <begin position="6"/>
        <end position="23"/>
    </location>
</feature>
<evidence type="ECO:0000256" key="1">
    <source>
        <dbReference type="ARBA" id="ARBA00004370"/>
    </source>
</evidence>
<name>A0A2R5GUR4_9STRA</name>
<evidence type="ECO:0000313" key="8">
    <source>
        <dbReference type="Proteomes" id="UP000241890"/>
    </source>
</evidence>
<feature type="transmembrane region" description="Helical" evidence="6">
    <location>
        <begin position="67"/>
        <end position="86"/>
    </location>
</feature>
<feature type="transmembrane region" description="Helical" evidence="6">
    <location>
        <begin position="28"/>
        <end position="47"/>
    </location>
</feature>
<dbReference type="OrthoDB" id="5620at2759"/>
<keyword evidence="8" id="KW-1185">Reference proteome</keyword>
<evidence type="ECO:0000256" key="6">
    <source>
        <dbReference type="SAM" id="Phobius"/>
    </source>
</evidence>
<accession>A0A2R5GUR4</accession>
<dbReference type="EMBL" id="BEYU01000103">
    <property type="protein sequence ID" value="GBG31654.1"/>
    <property type="molecule type" value="Genomic_DNA"/>
</dbReference>
<dbReference type="GO" id="GO:0016020">
    <property type="term" value="C:membrane"/>
    <property type="evidence" value="ECO:0007669"/>
    <property type="project" value="UniProtKB-SubCell"/>
</dbReference>
<gene>
    <name evidence="7" type="ORF">FCC1311_076371</name>
</gene>
<comment type="similarity">
    <text evidence="2">Belongs to the TMEM14 family.</text>
</comment>
<dbReference type="PANTHER" id="PTHR12668">
    <property type="entry name" value="TRANSMEMBRANE PROTEIN 14, 15"/>
    <property type="match status" value="1"/>
</dbReference>
<reference evidence="7 8" key="1">
    <citation type="submission" date="2017-12" db="EMBL/GenBank/DDBJ databases">
        <title>Sequencing, de novo assembly and annotation of complete genome of a new Thraustochytrid species, strain FCC1311.</title>
        <authorList>
            <person name="Sedici K."/>
            <person name="Godart F."/>
            <person name="Aiese Cigliano R."/>
            <person name="Sanseverino W."/>
            <person name="Barakat M."/>
            <person name="Ortet P."/>
            <person name="Marechal E."/>
            <person name="Cagnac O."/>
            <person name="Amato A."/>
        </authorList>
    </citation>
    <scope>NUCLEOTIDE SEQUENCE [LARGE SCALE GENOMIC DNA]</scope>
</reference>
<evidence type="ECO:0000256" key="2">
    <source>
        <dbReference type="ARBA" id="ARBA00007590"/>
    </source>
</evidence>
<dbReference type="AlphaFoldDB" id="A0A2R5GUR4"/>
<dbReference type="InterPro" id="IPR005349">
    <property type="entry name" value="TMEM14"/>
</dbReference>
<dbReference type="Pfam" id="PF03647">
    <property type="entry name" value="Tmemb_14"/>
    <property type="match status" value="1"/>
</dbReference>
<keyword evidence="4 6" id="KW-1133">Transmembrane helix</keyword>
<keyword evidence="3 6" id="KW-0812">Transmembrane</keyword>
<organism evidence="7 8">
    <name type="scientific">Hondaea fermentalgiana</name>
    <dbReference type="NCBI Taxonomy" id="2315210"/>
    <lineage>
        <taxon>Eukaryota</taxon>
        <taxon>Sar</taxon>
        <taxon>Stramenopiles</taxon>
        <taxon>Bigyra</taxon>
        <taxon>Labyrinthulomycetes</taxon>
        <taxon>Thraustochytrida</taxon>
        <taxon>Thraustochytriidae</taxon>
        <taxon>Hondaea</taxon>
    </lineage>
</organism>
<feature type="transmembrane region" description="Helical" evidence="6">
    <location>
        <begin position="93"/>
        <end position="114"/>
    </location>
</feature>
<evidence type="ECO:0000256" key="4">
    <source>
        <dbReference type="ARBA" id="ARBA00022989"/>
    </source>
</evidence>
<dbReference type="Gene3D" id="1.10.10.1740">
    <property type="entry name" value="Transmembrane protein 14-like"/>
    <property type="match status" value="1"/>
</dbReference>
<sequence>MLDFCLTIPYGALLVLGGLLGAIRAGSIVSALTGCGIGLALIAIGWTSYQEYLENKNEEDKRYRSPTYAYVVVSAVLTLIVTMLMFERYQETGVFMPAGFVAALSAGMLAFYAYKLLFSGDVGSHAKRAYEHND</sequence>
<proteinExistence type="inferred from homology"/>
<dbReference type="PANTHER" id="PTHR12668:SF43">
    <property type="entry name" value="TRANSMEMBRANE PROTEIN 14 HOMOLOG"/>
    <property type="match status" value="1"/>
</dbReference>
<evidence type="ECO:0000256" key="3">
    <source>
        <dbReference type="ARBA" id="ARBA00022692"/>
    </source>
</evidence>
<comment type="caution">
    <text evidence="7">The sequence shown here is derived from an EMBL/GenBank/DDBJ whole genome shotgun (WGS) entry which is preliminary data.</text>
</comment>
<dbReference type="InterPro" id="IPR044890">
    <property type="entry name" value="TMEM14_sf"/>
</dbReference>
<dbReference type="Proteomes" id="UP000241890">
    <property type="component" value="Unassembled WGS sequence"/>
</dbReference>